<name>A0A918GPN2_STRGD</name>
<protein>
    <submittedName>
        <fullName evidence="4">ABC transporter substrate-binding protein</fullName>
    </submittedName>
</protein>
<dbReference type="InterPro" id="IPR001638">
    <property type="entry name" value="Solute-binding_3/MltF_N"/>
</dbReference>
<sequence length="311" mass="33583">MRRFLAGGWVFLLLLTGCADGKEPTAATSSGLNLTPQQKRLTATEVDEVAALVPERVRRAGVLHIGGTIDNTPPLSCYATDNKTPIGFELDIAVLVAGVMGLKPDREITSWENMFLGVDSGKYDVAFSNISVTEERMKTYDFASYRRDRLGFEAREGSDLKVDEPADLAGKSVALASGSTQEKIMLEWSAENREAGRPAIDIQYYQKASDYYLALQSGRVDVYVGPSSSVVYHAETTGQTELVGVVDSVTDTIDSQVGAMSRKNDGTAKAVAAAVNELIRDGKYQKVLDRWGLGDQKISESLVNPSVGEGA</sequence>
<reference evidence="4" key="1">
    <citation type="journal article" date="2014" name="Int. J. Syst. Evol. Microbiol.">
        <title>Complete genome sequence of Corynebacterium casei LMG S-19264T (=DSM 44701T), isolated from a smear-ripened cheese.</title>
        <authorList>
            <consortium name="US DOE Joint Genome Institute (JGI-PGF)"/>
            <person name="Walter F."/>
            <person name="Albersmeier A."/>
            <person name="Kalinowski J."/>
            <person name="Ruckert C."/>
        </authorList>
    </citation>
    <scope>NUCLEOTIDE SEQUENCE</scope>
    <source>
        <strain evidence="4">JCM 4234</strain>
    </source>
</reference>
<dbReference type="PANTHER" id="PTHR35936">
    <property type="entry name" value="MEMBRANE-BOUND LYTIC MUREIN TRANSGLYCOSYLASE F"/>
    <property type="match status" value="1"/>
</dbReference>
<gene>
    <name evidence="4" type="ORF">GCM10010238_44670</name>
</gene>
<feature type="signal peptide" evidence="2">
    <location>
        <begin position="1"/>
        <end position="21"/>
    </location>
</feature>
<accession>A0A918GPN2</accession>
<dbReference type="Gene3D" id="3.40.190.10">
    <property type="entry name" value="Periplasmic binding protein-like II"/>
    <property type="match status" value="2"/>
</dbReference>
<dbReference type="AlphaFoldDB" id="A0A918GPN2"/>
<dbReference type="EMBL" id="BMSL01000014">
    <property type="protein sequence ID" value="GGS50223.1"/>
    <property type="molecule type" value="Genomic_DNA"/>
</dbReference>
<dbReference type="Pfam" id="PF00497">
    <property type="entry name" value="SBP_bac_3"/>
    <property type="match status" value="1"/>
</dbReference>
<evidence type="ECO:0000256" key="2">
    <source>
        <dbReference type="SAM" id="SignalP"/>
    </source>
</evidence>
<organism evidence="4 5">
    <name type="scientific">Streptomyces griseoviridis</name>
    <dbReference type="NCBI Taxonomy" id="45398"/>
    <lineage>
        <taxon>Bacteria</taxon>
        <taxon>Bacillati</taxon>
        <taxon>Actinomycetota</taxon>
        <taxon>Actinomycetes</taxon>
        <taxon>Kitasatosporales</taxon>
        <taxon>Streptomycetaceae</taxon>
        <taxon>Streptomyces</taxon>
    </lineage>
</organism>
<dbReference type="SUPFAM" id="SSF53850">
    <property type="entry name" value="Periplasmic binding protein-like II"/>
    <property type="match status" value="1"/>
</dbReference>
<feature type="chain" id="PRO_5039576181" evidence="2">
    <location>
        <begin position="22"/>
        <end position="311"/>
    </location>
</feature>
<comment type="caution">
    <text evidence="4">The sequence shown here is derived from an EMBL/GenBank/DDBJ whole genome shotgun (WGS) entry which is preliminary data.</text>
</comment>
<reference evidence="4" key="2">
    <citation type="submission" date="2020-09" db="EMBL/GenBank/DDBJ databases">
        <authorList>
            <person name="Sun Q."/>
            <person name="Ohkuma M."/>
        </authorList>
    </citation>
    <scope>NUCLEOTIDE SEQUENCE</scope>
    <source>
        <strain evidence="4">JCM 4234</strain>
    </source>
</reference>
<dbReference type="SMART" id="SM00062">
    <property type="entry name" value="PBPb"/>
    <property type="match status" value="1"/>
</dbReference>
<evidence type="ECO:0000313" key="4">
    <source>
        <dbReference type="EMBL" id="GGS50223.1"/>
    </source>
</evidence>
<dbReference type="PROSITE" id="PS51257">
    <property type="entry name" value="PROKAR_LIPOPROTEIN"/>
    <property type="match status" value="1"/>
</dbReference>
<dbReference type="Proteomes" id="UP000653493">
    <property type="component" value="Unassembled WGS sequence"/>
</dbReference>
<evidence type="ECO:0000313" key="5">
    <source>
        <dbReference type="Proteomes" id="UP000653493"/>
    </source>
</evidence>
<feature type="domain" description="Solute-binding protein family 3/N-terminal" evidence="3">
    <location>
        <begin position="62"/>
        <end position="295"/>
    </location>
</feature>
<evidence type="ECO:0000256" key="1">
    <source>
        <dbReference type="ARBA" id="ARBA00022729"/>
    </source>
</evidence>
<proteinExistence type="predicted"/>
<keyword evidence="1 2" id="KW-0732">Signal</keyword>
<evidence type="ECO:0000259" key="3">
    <source>
        <dbReference type="SMART" id="SM00062"/>
    </source>
</evidence>
<dbReference type="CDD" id="cd01004">
    <property type="entry name" value="PBP2_MidA_like"/>
    <property type="match status" value="1"/>
</dbReference>
<keyword evidence="5" id="KW-1185">Reference proteome</keyword>